<dbReference type="InterPro" id="IPR052566">
    <property type="entry name" value="Non-lysos_glucosylceramidase"/>
</dbReference>
<evidence type="ECO:0000259" key="1">
    <source>
        <dbReference type="Pfam" id="PF04685"/>
    </source>
</evidence>
<keyword evidence="3" id="KW-1185">Reference proteome</keyword>
<gene>
    <name evidence="2" type="ORF">OESDEN_21516</name>
</gene>
<dbReference type="AlphaFoldDB" id="A0A0B1S5R9"/>
<dbReference type="SUPFAM" id="SSF48208">
    <property type="entry name" value="Six-hairpin glycosidases"/>
    <property type="match status" value="1"/>
</dbReference>
<evidence type="ECO:0000313" key="3">
    <source>
        <dbReference type="Proteomes" id="UP000053660"/>
    </source>
</evidence>
<dbReference type="PANTHER" id="PTHR12654:SF0">
    <property type="entry name" value="NON-LYSOSOMAL GLUCOSYLCERAMIDASE"/>
    <property type="match status" value="1"/>
</dbReference>
<dbReference type="EMBL" id="KN608500">
    <property type="protein sequence ID" value="KHJ78857.1"/>
    <property type="molecule type" value="Genomic_DNA"/>
</dbReference>
<organism evidence="2 3">
    <name type="scientific">Oesophagostomum dentatum</name>
    <name type="common">Nodular worm</name>
    <dbReference type="NCBI Taxonomy" id="61180"/>
    <lineage>
        <taxon>Eukaryota</taxon>
        <taxon>Metazoa</taxon>
        <taxon>Ecdysozoa</taxon>
        <taxon>Nematoda</taxon>
        <taxon>Chromadorea</taxon>
        <taxon>Rhabditida</taxon>
        <taxon>Rhabditina</taxon>
        <taxon>Rhabditomorpha</taxon>
        <taxon>Strongyloidea</taxon>
        <taxon>Strongylidae</taxon>
        <taxon>Oesophagostomum</taxon>
    </lineage>
</organism>
<protein>
    <recommendedName>
        <fullName evidence="1">Glycosyl-hydrolase family 116 catalytic region domain-containing protein</fullName>
    </recommendedName>
</protein>
<dbReference type="Pfam" id="PF04685">
    <property type="entry name" value="DUF608"/>
    <property type="match status" value="1"/>
</dbReference>
<sequence>MPVVHFGNRTRQYKRFYTRYVGEEDDGVEKLIERSVVDGRSWREEVEKWQQPVINDNSLSEWYKSALFNELYYIVDGGSMWFDYDPSWKDVEPIDPVTEKQLRKYGRFGYMESWEYLMVNTYDVHFYSSWALVKNWPQLELSFQLDFCDQLYRADPRTATSLKDGTGMEIKTYSRIPHDVGNPHAEPWAETNAYLLHDTAVWRDLNLKFVLSCWRDYKLIAEKGEDQENAANILRYFCKQSEAVVRNALSEWDQDGDGMIENSGLADQTYDVWTMTGTSAYCGSLWLAALSTLICMAKEVGETESLQYFQDVLDRAKEAFEKKLWNGKYFKFDEAPSNNGMIMADQLCGIWALTMLQQDEILSQEQISSTLQFIYNHNVKLFDGGRLGPVNGIFEDGSVDISSLQSEEVWTGTAYSLASFMIAKGKQDEGMNTARGMFESVWHRMGLQYQTPEAIFEEKYYRAIGYMRPLAVWAIQHALEMRNAEKDKVRD</sequence>
<dbReference type="InterPro" id="IPR012341">
    <property type="entry name" value="6hp_glycosidase-like_sf"/>
</dbReference>
<dbReference type="Proteomes" id="UP000053660">
    <property type="component" value="Unassembled WGS sequence"/>
</dbReference>
<dbReference type="Gene3D" id="1.50.10.10">
    <property type="match status" value="1"/>
</dbReference>
<dbReference type="PANTHER" id="PTHR12654">
    <property type="entry name" value="BILE ACID BETA-GLUCOSIDASE-RELATED"/>
    <property type="match status" value="1"/>
</dbReference>
<dbReference type="InterPro" id="IPR008928">
    <property type="entry name" value="6-hairpin_glycosidase_sf"/>
</dbReference>
<proteinExistence type="predicted"/>
<dbReference type="OrthoDB" id="730489at2759"/>
<dbReference type="GO" id="GO:0005975">
    <property type="term" value="P:carbohydrate metabolic process"/>
    <property type="evidence" value="ECO:0007669"/>
    <property type="project" value="InterPro"/>
</dbReference>
<dbReference type="InterPro" id="IPR006775">
    <property type="entry name" value="GH116_catalytic"/>
</dbReference>
<accession>A0A0B1S5R9</accession>
<feature type="domain" description="Glycosyl-hydrolase family 116 catalytic region" evidence="1">
    <location>
        <begin position="106"/>
        <end position="475"/>
    </location>
</feature>
<reference evidence="2 3" key="1">
    <citation type="submission" date="2014-03" db="EMBL/GenBank/DDBJ databases">
        <title>Draft genome of the hookworm Oesophagostomum dentatum.</title>
        <authorList>
            <person name="Mitreva M."/>
        </authorList>
    </citation>
    <scope>NUCLEOTIDE SEQUENCE [LARGE SCALE GENOMIC DNA]</scope>
    <source>
        <strain evidence="2 3">OD-Hann</strain>
    </source>
</reference>
<name>A0A0B1S5R9_OESDE</name>
<dbReference type="GO" id="GO:0008422">
    <property type="term" value="F:beta-glucosidase activity"/>
    <property type="evidence" value="ECO:0007669"/>
    <property type="project" value="TreeGrafter"/>
</dbReference>
<evidence type="ECO:0000313" key="2">
    <source>
        <dbReference type="EMBL" id="KHJ78857.1"/>
    </source>
</evidence>